<evidence type="ECO:0000313" key="2">
    <source>
        <dbReference type="EMBL" id="PZT55625.1"/>
    </source>
</evidence>
<dbReference type="EMBL" id="QKWW01000028">
    <property type="protein sequence ID" value="PZT55625.1"/>
    <property type="molecule type" value="Genomic_DNA"/>
</dbReference>
<dbReference type="AlphaFoldDB" id="A0A2W6NIW7"/>
<dbReference type="Proteomes" id="UP000249204">
    <property type="component" value="Unassembled WGS sequence"/>
</dbReference>
<feature type="region of interest" description="Disordered" evidence="1">
    <location>
        <begin position="411"/>
        <end position="517"/>
    </location>
</feature>
<evidence type="ECO:0000313" key="3">
    <source>
        <dbReference type="Proteomes" id="UP000249204"/>
    </source>
</evidence>
<evidence type="ECO:0000256" key="1">
    <source>
        <dbReference type="SAM" id="MobiDB-lite"/>
    </source>
</evidence>
<comment type="caution">
    <text evidence="2">The sequence shown here is derived from an EMBL/GenBank/DDBJ whole genome shotgun (WGS) entry which is preliminary data.</text>
</comment>
<sequence>MQIVDITMNKESLIEVLGNVTSPLVVLSELIKNGVDANAKSVTIFIDTNKNSIKVVDNGDGFTEENINQLGIAASSNKKREDFLYNSSGRMLLGSKGLAFFSVFSLGNKIEVRTKNIDGKCYIIKWSKEDGKLIYDQVYNEDYSKGTEIMISGVESNDLVLLSSEKELNKLKHISLINFKKDVKLPKVAIFLDDVPFDISVEHIENFSGDFDAIVAFKYDESTNTLKYSYEVNDDRIISKEIEINLNDNIDAKNILRDVYKIIPVSITFDDFLTKGLIEKKEIPVPSFEGKWYMKRGRKNNKMQKFESGIRIYVNNFALYNYLNKNNDWLQLTNVSQVKKINNFRQNNVFGYVSFDHFNDLAEGMKISNERGGFIENINFNKFIDIIYTYVLYITVGIDVARKNNSFLGGSGIGQGPSSQGPSSQGPSSQGPSSQGPRSQGPSSQGPSGQGPSSQGPSGQGPSGQGPSGQGPSGQGPSGQGPSGQGPSGQGPSGQGPSGQGASGQGESGPTEGDQFDDGVLVKYGILKVEKIKVRSGEQVYLLDPTIIRSEFIDKLKIVPKNNALIRDNVFLLTNSYGEYIIDYFSEDKKDTLTIKVEKRKVTGLDQVEVDFFESSIHFLGDFDLSEISDLVRQLNGLDYNDRHLLYVISFRAILEDIVKKYISRRALILSGIFKENITLMISDIQDVLTISRNDPLKSEKIKIKQIFKGNDALNNYLVGVNIKFSNENYEKLLHSLTHNPAKIDKSLALEIANDIILPIYWLSKLLKDNGIG</sequence>
<dbReference type="Gene3D" id="3.30.565.10">
    <property type="entry name" value="Histidine kinase-like ATPase, C-terminal domain"/>
    <property type="match status" value="1"/>
</dbReference>
<dbReference type="Pfam" id="PF13589">
    <property type="entry name" value="HATPase_c_3"/>
    <property type="match status" value="1"/>
</dbReference>
<reference evidence="2 3" key="1">
    <citation type="submission" date="2018-06" db="EMBL/GenBank/DDBJ databases">
        <title>Isolation of heavy metals resistant Paenibacillus silvae NC2 from Gold-Copper mine in ZiJin, China.</title>
        <authorList>
            <person name="Xu J."/>
            <person name="Mazhar H.S."/>
            <person name="Rensing C."/>
        </authorList>
    </citation>
    <scope>NUCLEOTIDE SEQUENCE [LARGE SCALE GENOMIC DNA]</scope>
    <source>
        <strain evidence="2 3">NC2</strain>
    </source>
</reference>
<feature type="compositionally biased region" description="Low complexity" evidence="1">
    <location>
        <begin position="416"/>
        <end position="457"/>
    </location>
</feature>
<dbReference type="RefSeq" id="WP_111270305.1">
    <property type="nucleotide sequence ID" value="NZ_QKWW01000028.1"/>
</dbReference>
<dbReference type="InterPro" id="IPR036890">
    <property type="entry name" value="HATPase_C_sf"/>
</dbReference>
<gene>
    <name evidence="2" type="ORF">DN757_11110</name>
</gene>
<dbReference type="SUPFAM" id="SSF55874">
    <property type="entry name" value="ATPase domain of HSP90 chaperone/DNA topoisomerase II/histidine kinase"/>
    <property type="match status" value="1"/>
</dbReference>
<accession>A0A2W6NIW7</accession>
<feature type="compositionally biased region" description="Gly residues" evidence="1">
    <location>
        <begin position="458"/>
        <end position="507"/>
    </location>
</feature>
<protein>
    <submittedName>
        <fullName evidence="2">Uncharacterized protein</fullName>
    </submittedName>
</protein>
<organism evidence="2 3">
    <name type="scientific">Paenibacillus silvae</name>
    <dbReference type="NCBI Taxonomy" id="1325358"/>
    <lineage>
        <taxon>Bacteria</taxon>
        <taxon>Bacillati</taxon>
        <taxon>Bacillota</taxon>
        <taxon>Bacilli</taxon>
        <taxon>Bacillales</taxon>
        <taxon>Paenibacillaceae</taxon>
        <taxon>Paenibacillus</taxon>
    </lineage>
</organism>
<name>A0A2W6NIW7_9BACL</name>
<proteinExistence type="predicted"/>